<accession>A0A246FDV8</accession>
<dbReference type="InterPro" id="IPR054542">
    <property type="entry name" value="Cys_met_metab_PP"/>
</dbReference>
<dbReference type="GO" id="GO:0004123">
    <property type="term" value="F:cystathionine gamma-lyase activity"/>
    <property type="evidence" value="ECO:0007669"/>
    <property type="project" value="TreeGrafter"/>
</dbReference>
<dbReference type="Gene3D" id="3.40.640.10">
    <property type="entry name" value="Type I PLP-dependent aspartate aminotransferase-like (Major domain)"/>
    <property type="match status" value="1"/>
</dbReference>
<keyword evidence="3 4" id="KW-0663">Pyridoxal phosphate</keyword>
<organism evidence="6 7">
    <name type="scientific">Pseudomonas nitroreducens</name>
    <dbReference type="NCBI Taxonomy" id="46680"/>
    <lineage>
        <taxon>Bacteria</taxon>
        <taxon>Pseudomonadati</taxon>
        <taxon>Pseudomonadota</taxon>
        <taxon>Gammaproteobacteria</taxon>
        <taxon>Pseudomonadales</taxon>
        <taxon>Pseudomonadaceae</taxon>
        <taxon>Pseudomonas</taxon>
    </lineage>
</organism>
<evidence type="ECO:0000313" key="7">
    <source>
        <dbReference type="Proteomes" id="UP000198145"/>
    </source>
</evidence>
<dbReference type="InterPro" id="IPR015424">
    <property type="entry name" value="PyrdxlP-dep_Trfase"/>
</dbReference>
<proteinExistence type="inferred from homology"/>
<comment type="cofactor">
    <cofactor evidence="1 5">
        <name>pyridoxal 5'-phosphate</name>
        <dbReference type="ChEBI" id="CHEBI:597326"/>
    </cofactor>
</comment>
<evidence type="ECO:0000256" key="5">
    <source>
        <dbReference type="RuleBase" id="RU362118"/>
    </source>
</evidence>
<dbReference type="GO" id="GO:0019343">
    <property type="term" value="P:cysteine biosynthetic process via cystathionine"/>
    <property type="evidence" value="ECO:0007669"/>
    <property type="project" value="TreeGrafter"/>
</dbReference>
<sequence length="389" mass="42177">MSQHDDRLGFATRVIHAGQQPDPSTGAIMPPIYANSTYRQDSPGVHKGLDYGRSHNPTRWALERCVADLEGGSKAFAFASGLAAISAVLELLDAGSHIVSGNDLYGGTFRLFERVRRRSAGHDFHFADLAQPGALEAALTDKTRMVWVETPSNPLLRLTDLAAIARTCRERGILCVADNTFASPYVQRPLDLGFDIVVHSTTKYLNGHSDVIGGIAIVGDNPDLAERLGFLQNSVGAIAGPFDAFLTLRGVKTLALRMERHCANALDLAKWLEQQPQVKRVYYPGLPSHPQHELARTQMKGFGGMISLDLDTDLAGSRRFLENVQLFALAESLGGVESLIEHPAIMTHASIPPENRAALGIGDSLIRLSVGVEDVEDLRTDLAKALAMI</sequence>
<dbReference type="InterPro" id="IPR015421">
    <property type="entry name" value="PyrdxlP-dep_Trfase_major"/>
</dbReference>
<protein>
    <submittedName>
        <fullName evidence="6">Cystathionine beta-lyase</fullName>
    </submittedName>
</protein>
<reference evidence="6 7" key="1">
    <citation type="submission" date="2017-06" db="EMBL/GenBank/DDBJ databases">
        <title>Draft genome of Pseudomonas nitroreducens DF05.</title>
        <authorList>
            <person name="Iyer R."/>
        </authorList>
    </citation>
    <scope>NUCLEOTIDE SEQUENCE [LARGE SCALE GENOMIC DNA]</scope>
    <source>
        <strain evidence="6 7">DF05</strain>
    </source>
</reference>
<dbReference type="PROSITE" id="PS00868">
    <property type="entry name" value="CYS_MET_METAB_PP"/>
    <property type="match status" value="1"/>
</dbReference>
<dbReference type="Proteomes" id="UP000198145">
    <property type="component" value="Unassembled WGS sequence"/>
</dbReference>
<dbReference type="RefSeq" id="WP_088415955.1">
    <property type="nucleotide sequence ID" value="NZ_NJBA01000001.1"/>
</dbReference>
<name>A0A246FDV8_PSENT</name>
<evidence type="ECO:0000313" key="6">
    <source>
        <dbReference type="EMBL" id="OWP52497.1"/>
    </source>
</evidence>
<dbReference type="CDD" id="cd00614">
    <property type="entry name" value="CGS_like"/>
    <property type="match status" value="1"/>
</dbReference>
<dbReference type="FunFam" id="3.40.640.10:FF:000009">
    <property type="entry name" value="Cystathionine gamma-synthase homolog"/>
    <property type="match status" value="1"/>
</dbReference>
<dbReference type="Pfam" id="PF01053">
    <property type="entry name" value="Cys_Met_Meta_PP"/>
    <property type="match status" value="1"/>
</dbReference>
<dbReference type="PANTHER" id="PTHR11808:SF15">
    <property type="entry name" value="CYSTATHIONINE GAMMA-LYASE"/>
    <property type="match status" value="1"/>
</dbReference>
<dbReference type="GO" id="GO:0030170">
    <property type="term" value="F:pyridoxal phosphate binding"/>
    <property type="evidence" value="ECO:0007669"/>
    <property type="project" value="InterPro"/>
</dbReference>
<feature type="modified residue" description="N6-(pyridoxal phosphate)lysine" evidence="4">
    <location>
        <position position="203"/>
    </location>
</feature>
<dbReference type="STRING" id="46680.GCA_000807755_06240"/>
<dbReference type="InterPro" id="IPR000277">
    <property type="entry name" value="Cys/Met-Metab_PyrdxlP-dep_enz"/>
</dbReference>
<comment type="similarity">
    <text evidence="2 5">Belongs to the trans-sulfuration enzymes family.</text>
</comment>
<gene>
    <name evidence="6" type="ORF">CEG18_01280</name>
</gene>
<evidence type="ECO:0000256" key="4">
    <source>
        <dbReference type="PIRSR" id="PIRSR001434-2"/>
    </source>
</evidence>
<dbReference type="eggNOG" id="COG0626">
    <property type="taxonomic scope" value="Bacteria"/>
</dbReference>
<dbReference type="FunFam" id="3.90.1150.10:FF:000008">
    <property type="entry name" value="Cystathionine gamma-synthase"/>
    <property type="match status" value="1"/>
</dbReference>
<dbReference type="SUPFAM" id="SSF53383">
    <property type="entry name" value="PLP-dependent transferases"/>
    <property type="match status" value="1"/>
</dbReference>
<comment type="caution">
    <text evidence="6">The sequence shown here is derived from an EMBL/GenBank/DDBJ whole genome shotgun (WGS) entry which is preliminary data.</text>
</comment>
<dbReference type="InterPro" id="IPR015422">
    <property type="entry name" value="PyrdxlP-dep_Trfase_small"/>
</dbReference>
<dbReference type="GO" id="GO:0005737">
    <property type="term" value="C:cytoplasm"/>
    <property type="evidence" value="ECO:0007669"/>
    <property type="project" value="TreeGrafter"/>
</dbReference>
<evidence type="ECO:0000256" key="3">
    <source>
        <dbReference type="ARBA" id="ARBA00022898"/>
    </source>
</evidence>
<dbReference type="EMBL" id="NJBA01000001">
    <property type="protein sequence ID" value="OWP52497.1"/>
    <property type="molecule type" value="Genomic_DNA"/>
</dbReference>
<dbReference type="Gene3D" id="3.90.1150.10">
    <property type="entry name" value="Aspartate Aminotransferase, domain 1"/>
    <property type="match status" value="1"/>
</dbReference>
<keyword evidence="6" id="KW-0456">Lyase</keyword>
<dbReference type="PANTHER" id="PTHR11808">
    <property type="entry name" value="TRANS-SULFURATION ENZYME FAMILY MEMBER"/>
    <property type="match status" value="1"/>
</dbReference>
<dbReference type="GO" id="GO:0019346">
    <property type="term" value="P:transsulfuration"/>
    <property type="evidence" value="ECO:0007669"/>
    <property type="project" value="InterPro"/>
</dbReference>
<dbReference type="GO" id="GO:0003962">
    <property type="term" value="F:cystathionine gamma-synthase activity"/>
    <property type="evidence" value="ECO:0007669"/>
    <property type="project" value="TreeGrafter"/>
</dbReference>
<dbReference type="AlphaFoldDB" id="A0A246FDV8"/>
<evidence type="ECO:0000256" key="1">
    <source>
        <dbReference type="ARBA" id="ARBA00001933"/>
    </source>
</evidence>
<evidence type="ECO:0000256" key="2">
    <source>
        <dbReference type="ARBA" id="ARBA00009077"/>
    </source>
</evidence>
<dbReference type="PIRSF" id="PIRSF001434">
    <property type="entry name" value="CGS"/>
    <property type="match status" value="1"/>
</dbReference>